<evidence type="ECO:0000256" key="3">
    <source>
        <dbReference type="ARBA" id="ARBA00021608"/>
    </source>
</evidence>
<keyword evidence="11" id="KW-0539">Nucleus</keyword>
<keyword evidence="6" id="KW-0067">ATP-binding</keyword>
<dbReference type="GO" id="GO:0005634">
    <property type="term" value="C:nucleus"/>
    <property type="evidence" value="ECO:0007669"/>
    <property type="project" value="UniProtKB-SubCell"/>
</dbReference>
<dbReference type="Gene3D" id="3.90.640.10">
    <property type="entry name" value="Actin, Chain A, domain 4"/>
    <property type="match status" value="1"/>
</dbReference>
<gene>
    <name evidence="13" type="ORF">BEMITA_LOCUS11728</name>
</gene>
<evidence type="ECO:0000256" key="6">
    <source>
        <dbReference type="ARBA" id="ARBA00022840"/>
    </source>
</evidence>
<keyword evidence="7" id="KW-0805">Transcription regulation</keyword>
<dbReference type="EMBL" id="OU963868">
    <property type="protein sequence ID" value="CAH0393307.1"/>
    <property type="molecule type" value="Genomic_DNA"/>
</dbReference>
<keyword evidence="4" id="KW-0547">Nucleotide-binding</keyword>
<evidence type="ECO:0000256" key="8">
    <source>
        <dbReference type="ARBA" id="ARBA00023163"/>
    </source>
</evidence>
<dbReference type="SMART" id="SM00268">
    <property type="entry name" value="ACTIN"/>
    <property type="match status" value="1"/>
</dbReference>
<sequence>MEDCRLQLSHTLQSSLQSNGQRRYATPPQQIAAFNRRTEPQTISTTIGAWVKPESDTVIGDDVLLLNPDLDYNIHFPMQRGQLNLHSGIGGSLTSVLANMESIWTYLIRNKLDISIKDLKLYRAVLVIPDICDRTHMRELISLLLNGMGFGACFLVQDHAAATFGAGLAYACVVDVGHEKTSVSCVEDGLSQANTRIRVSYGGGDITQSLHWLLQRAAFPYTTANPTISYHDAVLLQKLKHDLCHVNMDICGCQEKNFAVRQPGKPAVRYTFQVGDECLIAPLGLFQPELFDLTGKKTVTTQKRTLSDPEDPFDAEFIRETSRRGTKENMEEAGGDTTVVTGGEEELVVDEPSGGGEFIVDSGQLPGLDTLILDSIERCGTDDLKKKMYSCILIVGGGMKFSNIGSWLQNHLSLQIPAQHRPEQIDVITVPKEVDPEIATWKGASVMSFLESAQELWLTPAMWRKHSIKILRERAPFIW</sequence>
<evidence type="ECO:0000313" key="13">
    <source>
        <dbReference type="EMBL" id="CAH0393307.1"/>
    </source>
</evidence>
<dbReference type="FunFam" id="3.30.420.40:FF:000121">
    <property type="entry name" value="Actin-related protein 8"/>
    <property type="match status" value="1"/>
</dbReference>
<dbReference type="CDD" id="cd10206">
    <property type="entry name" value="ASKHA_NBD_Arp8-like"/>
    <property type="match status" value="1"/>
</dbReference>
<comment type="similarity">
    <text evidence="2">Belongs to the actin family. ARP8 subfamily.</text>
</comment>
<comment type="function">
    <text evidence="12">Plays an important role in the functional organization of mitotic chromosomes. Exhibits low basal ATPase activity, and unable to polymerize.</text>
</comment>
<organism evidence="13 14">
    <name type="scientific">Bemisia tabaci</name>
    <name type="common">Sweetpotato whitefly</name>
    <name type="synonym">Aleurodes tabaci</name>
    <dbReference type="NCBI Taxonomy" id="7038"/>
    <lineage>
        <taxon>Eukaryota</taxon>
        <taxon>Metazoa</taxon>
        <taxon>Ecdysozoa</taxon>
        <taxon>Arthropoda</taxon>
        <taxon>Hexapoda</taxon>
        <taxon>Insecta</taxon>
        <taxon>Pterygota</taxon>
        <taxon>Neoptera</taxon>
        <taxon>Paraneoptera</taxon>
        <taxon>Hemiptera</taxon>
        <taxon>Sternorrhyncha</taxon>
        <taxon>Aleyrodoidea</taxon>
        <taxon>Aleyrodidae</taxon>
        <taxon>Aleyrodinae</taxon>
        <taxon>Bemisia</taxon>
    </lineage>
</organism>
<evidence type="ECO:0000256" key="2">
    <source>
        <dbReference type="ARBA" id="ARBA00007720"/>
    </source>
</evidence>
<dbReference type="Proteomes" id="UP001152759">
    <property type="component" value="Chromosome 7"/>
</dbReference>
<dbReference type="AlphaFoldDB" id="A0A9P0AJQ9"/>
<dbReference type="PANTHER" id="PTHR11937">
    <property type="entry name" value="ACTIN"/>
    <property type="match status" value="1"/>
</dbReference>
<accession>A0A9P0AJQ9</accession>
<dbReference type="InterPro" id="IPR043129">
    <property type="entry name" value="ATPase_NBD"/>
</dbReference>
<evidence type="ECO:0000313" key="14">
    <source>
        <dbReference type="Proteomes" id="UP001152759"/>
    </source>
</evidence>
<dbReference type="InterPro" id="IPR004000">
    <property type="entry name" value="Actin"/>
</dbReference>
<evidence type="ECO:0000256" key="10">
    <source>
        <dbReference type="ARBA" id="ARBA00023204"/>
    </source>
</evidence>
<evidence type="ECO:0000256" key="1">
    <source>
        <dbReference type="ARBA" id="ARBA00004123"/>
    </source>
</evidence>
<dbReference type="GO" id="GO:0006281">
    <property type="term" value="P:DNA repair"/>
    <property type="evidence" value="ECO:0007669"/>
    <property type="project" value="UniProtKB-KW"/>
</dbReference>
<evidence type="ECO:0000256" key="12">
    <source>
        <dbReference type="ARBA" id="ARBA00025560"/>
    </source>
</evidence>
<dbReference type="Pfam" id="PF00022">
    <property type="entry name" value="Actin"/>
    <property type="match status" value="1"/>
</dbReference>
<keyword evidence="9" id="KW-0233">DNA recombination</keyword>
<evidence type="ECO:0000256" key="11">
    <source>
        <dbReference type="ARBA" id="ARBA00023242"/>
    </source>
</evidence>
<evidence type="ECO:0000256" key="7">
    <source>
        <dbReference type="ARBA" id="ARBA00023015"/>
    </source>
</evidence>
<keyword evidence="5" id="KW-0227">DNA damage</keyword>
<keyword evidence="8" id="KW-0804">Transcription</keyword>
<dbReference type="SUPFAM" id="SSF53067">
    <property type="entry name" value="Actin-like ATPase domain"/>
    <property type="match status" value="2"/>
</dbReference>
<keyword evidence="10" id="KW-0234">DNA repair</keyword>
<proteinExistence type="inferred from homology"/>
<dbReference type="GO" id="GO:0006310">
    <property type="term" value="P:DNA recombination"/>
    <property type="evidence" value="ECO:0007669"/>
    <property type="project" value="UniProtKB-KW"/>
</dbReference>
<reference evidence="13" key="1">
    <citation type="submission" date="2021-12" db="EMBL/GenBank/DDBJ databases">
        <authorList>
            <person name="King R."/>
        </authorList>
    </citation>
    <scope>NUCLEOTIDE SEQUENCE</scope>
</reference>
<evidence type="ECO:0000256" key="5">
    <source>
        <dbReference type="ARBA" id="ARBA00022763"/>
    </source>
</evidence>
<keyword evidence="14" id="KW-1185">Reference proteome</keyword>
<evidence type="ECO:0000256" key="4">
    <source>
        <dbReference type="ARBA" id="ARBA00022741"/>
    </source>
</evidence>
<protein>
    <recommendedName>
        <fullName evidence="3">Actin-related protein 8</fullName>
    </recommendedName>
</protein>
<dbReference type="Gene3D" id="3.30.420.40">
    <property type="match status" value="2"/>
</dbReference>
<dbReference type="GO" id="GO:0005524">
    <property type="term" value="F:ATP binding"/>
    <property type="evidence" value="ECO:0007669"/>
    <property type="project" value="UniProtKB-KW"/>
</dbReference>
<comment type="subcellular location">
    <subcellularLocation>
        <location evidence="1">Nucleus</location>
    </subcellularLocation>
</comment>
<name>A0A9P0AJQ9_BEMTA</name>
<evidence type="ECO:0000256" key="9">
    <source>
        <dbReference type="ARBA" id="ARBA00023172"/>
    </source>
</evidence>